<accession>A0AAW8R0Q4</accession>
<dbReference type="Proteomes" id="UP001249020">
    <property type="component" value="Unassembled WGS sequence"/>
</dbReference>
<dbReference type="EMBL" id="JAVRIE010000003">
    <property type="protein sequence ID" value="MDT0582852.1"/>
    <property type="molecule type" value="Genomic_DNA"/>
</dbReference>
<dbReference type="InterPro" id="IPR015943">
    <property type="entry name" value="WD40/YVTN_repeat-like_dom_sf"/>
</dbReference>
<evidence type="ECO:0000313" key="8">
    <source>
        <dbReference type="Proteomes" id="UP001249020"/>
    </source>
</evidence>
<dbReference type="Gene3D" id="2.60.40.10">
    <property type="entry name" value="Immunoglobulins"/>
    <property type="match status" value="1"/>
</dbReference>
<dbReference type="CDD" id="cd01949">
    <property type="entry name" value="GGDEF"/>
    <property type="match status" value="1"/>
</dbReference>
<feature type="signal peptide" evidence="5">
    <location>
        <begin position="1"/>
        <end position="24"/>
    </location>
</feature>
<dbReference type="SUPFAM" id="SSF55073">
    <property type="entry name" value="Nucleotide cyclase"/>
    <property type="match status" value="1"/>
</dbReference>
<dbReference type="InterPro" id="IPR000160">
    <property type="entry name" value="GGDEF_dom"/>
</dbReference>
<dbReference type="Pfam" id="PF07495">
    <property type="entry name" value="Y_Y_Y"/>
    <property type="match status" value="1"/>
</dbReference>
<comment type="catalytic activity">
    <reaction evidence="3">
        <text>2 GTP = 3',3'-c-di-GMP + 2 diphosphate</text>
        <dbReference type="Rhea" id="RHEA:24898"/>
        <dbReference type="ChEBI" id="CHEBI:33019"/>
        <dbReference type="ChEBI" id="CHEBI:37565"/>
        <dbReference type="ChEBI" id="CHEBI:58805"/>
        <dbReference type="EC" id="2.7.7.65"/>
    </reaction>
</comment>
<evidence type="ECO:0000256" key="3">
    <source>
        <dbReference type="ARBA" id="ARBA00034247"/>
    </source>
</evidence>
<evidence type="ECO:0000256" key="5">
    <source>
        <dbReference type="SAM" id="SignalP"/>
    </source>
</evidence>
<dbReference type="InterPro" id="IPR013783">
    <property type="entry name" value="Ig-like_fold"/>
</dbReference>
<dbReference type="FunFam" id="3.30.70.270:FF:000001">
    <property type="entry name" value="Diguanylate cyclase domain protein"/>
    <property type="match status" value="1"/>
</dbReference>
<organism evidence="7 8">
    <name type="scientific">Brumicola blandensis</name>
    <dbReference type="NCBI Taxonomy" id="3075611"/>
    <lineage>
        <taxon>Bacteria</taxon>
        <taxon>Pseudomonadati</taxon>
        <taxon>Pseudomonadota</taxon>
        <taxon>Gammaproteobacteria</taxon>
        <taxon>Alteromonadales</taxon>
        <taxon>Alteromonadaceae</taxon>
        <taxon>Brumicola</taxon>
    </lineage>
</organism>
<keyword evidence="5" id="KW-0732">Signal</keyword>
<dbReference type="Pfam" id="PF07494">
    <property type="entry name" value="Reg_prop"/>
    <property type="match status" value="1"/>
</dbReference>
<keyword evidence="8" id="KW-1185">Reference proteome</keyword>
<dbReference type="InterPro" id="IPR029787">
    <property type="entry name" value="Nucleotide_cyclase"/>
</dbReference>
<evidence type="ECO:0000256" key="1">
    <source>
        <dbReference type="ARBA" id="ARBA00001946"/>
    </source>
</evidence>
<feature type="transmembrane region" description="Helical" evidence="4">
    <location>
        <begin position="768"/>
        <end position="790"/>
    </location>
</feature>
<dbReference type="GO" id="GO:0052621">
    <property type="term" value="F:diguanylate cyclase activity"/>
    <property type="evidence" value="ECO:0007669"/>
    <property type="project" value="UniProtKB-EC"/>
</dbReference>
<comment type="caution">
    <text evidence="7">The sequence shown here is derived from an EMBL/GenBank/DDBJ whole genome shotgun (WGS) entry which is preliminary data.</text>
</comment>
<dbReference type="Gene3D" id="2.130.10.10">
    <property type="entry name" value="YVTN repeat-like/Quinoprotein amine dehydrogenase"/>
    <property type="match status" value="2"/>
</dbReference>
<keyword evidence="4" id="KW-0812">Transmembrane</keyword>
<dbReference type="InterPro" id="IPR011110">
    <property type="entry name" value="Reg_prop"/>
</dbReference>
<dbReference type="Gene3D" id="3.30.70.270">
    <property type="match status" value="1"/>
</dbReference>
<dbReference type="Pfam" id="PF00990">
    <property type="entry name" value="GGDEF"/>
    <property type="match status" value="1"/>
</dbReference>
<keyword evidence="4" id="KW-0472">Membrane</keyword>
<protein>
    <recommendedName>
        <fullName evidence="2">diguanylate cyclase</fullName>
        <ecNumber evidence="2">2.7.7.65</ecNumber>
    </recommendedName>
</protein>
<dbReference type="PANTHER" id="PTHR45138:SF9">
    <property type="entry name" value="DIGUANYLATE CYCLASE DGCM-RELATED"/>
    <property type="match status" value="1"/>
</dbReference>
<sequence length="987" mass="111407">MLKPSFYVVLFLFSAVVSSRQAVAQNLPLDYQLPLAKSYSVENGLSQVTVSDIAQDKDGYIWLATQSGIDRFDGYDFIHYGQSDDPSKGLSSAFVYAIEIDPSSGDLWIGTLNGLNVMRAKTRRFEQLELPNDFDDNDKTIHSIHIDEGGSIFVGTQKGLYAKYAGENEFLRLSPQAEIITVEDIAEHDEQLFIATSAGLYSLDKMSRRFSLALLEEQNVESVFVDNQSHLWIGTIGDGLYRAKLTNDGFSNLVKLSVEEGFTNNLINDIYQVRDNSIWVATTNGLSIFPDPNKLDFVTFFESSSNSKDTLQSHIHTLFSTDNGLVFLGTNGNGVGVIDQNKNMFKRFVLDNTQHHFSIAPKENDVNWLVAETGIWILNPDNSVSGPLIDEARSQKTNKVMSVAYDKSTRTLWIATRLGLARYQDGDEFIESVDLKNKELYTLELAPTGVWVGTTKHGLYFYDFETQSTTMHFNTPMVIDIVYSNEEELIVGTTNGLFLINPQSRQVRVITEDKNNPNGIAHNVITWVSKVSASRYYVGLHAHGLMLMELDDFQTAPVFTQLFKDSELSASSIGAVVEDEQGLLWISTERGIARGDLKTQKLDYFGQNDGTNESGYYIGAGAKNSDDKILFAGDQGLTYFYPESISKNEEMPSLHITKIGKLSSEDNYGASTYVDENNNFTRVTLRPEDLLLTIDFAALEYGSPESIEYAYRLLGFDSRWQYLDSRNRTITYTNLDPGNYQLEIKSTNRYGLWSDTPRFVDIQVLPPWWQTPIAVLLIGILVFLLLFGIFRWRTYALHKRSEELLLSVKSKTQALQLANERLKVLTTLDPLTEVYNRRGFTENLSREFSRYQREQVPFSIILIDIDFFKKVNDNYGHESGDIVLKEIADVLRQSTRSYDMLARWGGEEFIALLPNTKLPEAILLANKYRETIAEHVFAVKQGETSITLTAGVACIEEHKSADDCISQADKLLYEGKNMGRNQVLPML</sequence>
<gene>
    <name evidence="7" type="ORF">RM544_09880</name>
</gene>
<dbReference type="AlphaFoldDB" id="A0AAW8R0Q4"/>
<dbReference type="InterPro" id="IPR011123">
    <property type="entry name" value="Y_Y_Y"/>
</dbReference>
<evidence type="ECO:0000259" key="6">
    <source>
        <dbReference type="PROSITE" id="PS50887"/>
    </source>
</evidence>
<dbReference type="SUPFAM" id="SSF63829">
    <property type="entry name" value="Calcium-dependent phosphotriesterase"/>
    <property type="match status" value="2"/>
</dbReference>
<name>A0AAW8R0Q4_9ALTE</name>
<evidence type="ECO:0000256" key="4">
    <source>
        <dbReference type="SAM" id="Phobius"/>
    </source>
</evidence>
<dbReference type="PANTHER" id="PTHR45138">
    <property type="entry name" value="REGULATORY COMPONENTS OF SENSORY TRANSDUCTION SYSTEM"/>
    <property type="match status" value="1"/>
</dbReference>
<feature type="chain" id="PRO_5043701286" description="diguanylate cyclase" evidence="5">
    <location>
        <begin position="25"/>
        <end position="987"/>
    </location>
</feature>
<evidence type="ECO:0000313" key="7">
    <source>
        <dbReference type="EMBL" id="MDT0582852.1"/>
    </source>
</evidence>
<keyword evidence="4" id="KW-1133">Transmembrane helix</keyword>
<dbReference type="InterPro" id="IPR050469">
    <property type="entry name" value="Diguanylate_Cyclase"/>
</dbReference>
<dbReference type="RefSeq" id="WP_311361624.1">
    <property type="nucleotide sequence ID" value="NZ_JAVRIE010000003.1"/>
</dbReference>
<reference evidence="7 8" key="1">
    <citation type="submission" date="2023-09" db="EMBL/GenBank/DDBJ databases">
        <authorList>
            <person name="Rey-Velasco X."/>
        </authorList>
    </citation>
    <scope>NUCLEOTIDE SEQUENCE [LARGE SCALE GENOMIC DNA]</scope>
    <source>
        <strain evidence="7 8">W409</strain>
    </source>
</reference>
<evidence type="ECO:0000256" key="2">
    <source>
        <dbReference type="ARBA" id="ARBA00012528"/>
    </source>
</evidence>
<keyword evidence="7" id="KW-0808">Transferase</keyword>
<dbReference type="EC" id="2.7.7.65" evidence="2"/>
<dbReference type="PROSITE" id="PS50887">
    <property type="entry name" value="GGDEF"/>
    <property type="match status" value="1"/>
</dbReference>
<proteinExistence type="predicted"/>
<dbReference type="SMART" id="SM00267">
    <property type="entry name" value="GGDEF"/>
    <property type="match status" value="1"/>
</dbReference>
<keyword evidence="7" id="KW-0548">Nucleotidyltransferase</keyword>
<dbReference type="InterPro" id="IPR043128">
    <property type="entry name" value="Rev_trsase/Diguanyl_cyclase"/>
</dbReference>
<dbReference type="NCBIfam" id="TIGR00254">
    <property type="entry name" value="GGDEF"/>
    <property type="match status" value="1"/>
</dbReference>
<comment type="cofactor">
    <cofactor evidence="1">
        <name>Mg(2+)</name>
        <dbReference type="ChEBI" id="CHEBI:18420"/>
    </cofactor>
</comment>
<feature type="domain" description="GGDEF" evidence="6">
    <location>
        <begin position="856"/>
        <end position="987"/>
    </location>
</feature>